<comment type="caution">
    <text evidence="1">The sequence shown here is derived from an EMBL/GenBank/DDBJ whole genome shotgun (WGS) entry which is preliminary data.</text>
</comment>
<dbReference type="GeneID" id="96009626"/>
<accession>A0AB34KD00</accession>
<dbReference type="AlphaFoldDB" id="A0AB34KD00"/>
<name>A0AB34KD00_9PEZI</name>
<dbReference type="EMBL" id="JAAQHG020000041">
    <property type="protein sequence ID" value="KAL1582939.1"/>
    <property type="molecule type" value="Genomic_DNA"/>
</dbReference>
<evidence type="ECO:0000313" key="2">
    <source>
        <dbReference type="Proteomes" id="UP000803884"/>
    </source>
</evidence>
<reference evidence="1 2" key="1">
    <citation type="journal article" date="2020" name="Microbiol. Resour. Announc.">
        <title>Draft Genome Sequence of a Cladosporium Species Isolated from the Mesophotic Ascidian Didemnum maculosum.</title>
        <authorList>
            <person name="Gioti A."/>
            <person name="Siaperas R."/>
            <person name="Nikolaivits E."/>
            <person name="Le Goff G."/>
            <person name="Ouazzani J."/>
            <person name="Kotoulas G."/>
            <person name="Topakas E."/>
        </authorList>
    </citation>
    <scope>NUCLEOTIDE SEQUENCE [LARGE SCALE GENOMIC DNA]</scope>
    <source>
        <strain evidence="1 2">TM138-S3</strain>
    </source>
</reference>
<evidence type="ECO:0000313" key="1">
    <source>
        <dbReference type="EMBL" id="KAL1582939.1"/>
    </source>
</evidence>
<dbReference type="RefSeq" id="XP_069226046.1">
    <property type="nucleotide sequence ID" value="XM_069376788.1"/>
</dbReference>
<gene>
    <name evidence="1" type="ORF">WHR41_08184</name>
</gene>
<keyword evidence="2" id="KW-1185">Reference proteome</keyword>
<protein>
    <submittedName>
        <fullName evidence="1">Uncharacterized protein</fullName>
    </submittedName>
</protein>
<organism evidence="1 2">
    <name type="scientific">Cladosporium halotolerans</name>
    <dbReference type="NCBI Taxonomy" id="1052096"/>
    <lineage>
        <taxon>Eukaryota</taxon>
        <taxon>Fungi</taxon>
        <taxon>Dikarya</taxon>
        <taxon>Ascomycota</taxon>
        <taxon>Pezizomycotina</taxon>
        <taxon>Dothideomycetes</taxon>
        <taxon>Dothideomycetidae</taxon>
        <taxon>Cladosporiales</taxon>
        <taxon>Cladosporiaceae</taxon>
        <taxon>Cladosporium</taxon>
    </lineage>
</organism>
<sequence length="149" mass="16611">MSESTTSSLPSYSAATASGDSAIPINDSYADFTISDLRAQIVANATIFKPLFTAEKSRGEYELELILARNSSGHHCAMIVRNNVSQKRVEDLHHRKIILKGEGCDSPRRAYEVVLARTSEMVYRMMKGDMPQVRKALPREMMGWSAENV</sequence>
<proteinExistence type="predicted"/>
<dbReference type="Proteomes" id="UP000803884">
    <property type="component" value="Unassembled WGS sequence"/>
</dbReference>